<reference evidence="2" key="1">
    <citation type="journal article" date="2011" name="MBio">
        <title>Novel metabolic attributes of the genus Cyanothece, comprising a group of unicellular nitrogen-fixing Cyanobacteria.</title>
        <authorList>
            <person name="Bandyopadhyay A."/>
            <person name="Elvitigala T."/>
            <person name="Welsh E."/>
            <person name="Stockel J."/>
            <person name="Liberton M."/>
            <person name="Min H."/>
            <person name="Sherman L.A."/>
            <person name="Pakrasi H.B."/>
        </authorList>
    </citation>
    <scope>NUCLEOTIDE SEQUENCE [LARGE SCALE GENOMIC DNA]</scope>
    <source>
        <strain evidence="2">PCC 7424</strain>
    </source>
</reference>
<sequence>MKRVLCYQELVFHQQHYINLLNSGQVEPQAHSLIHWHINKLTREINERWPGWGRKANAI</sequence>
<name>B7KIZ5_GLOC7</name>
<dbReference type="STRING" id="65393.PCC7424_2410"/>
<accession>B7KIZ5</accession>
<gene>
    <name evidence="1" type="ordered locus">PCC7424_2410</name>
</gene>
<dbReference type="HOGENOM" id="CLU_210198_0_0_3"/>
<dbReference type="AlphaFoldDB" id="B7KIZ5"/>
<proteinExistence type="predicted"/>
<evidence type="ECO:0000313" key="1">
    <source>
        <dbReference type="EMBL" id="ACK70831.1"/>
    </source>
</evidence>
<dbReference type="EMBL" id="CP001291">
    <property type="protein sequence ID" value="ACK70831.1"/>
    <property type="molecule type" value="Genomic_DNA"/>
</dbReference>
<dbReference type="RefSeq" id="WP_015954435.1">
    <property type="nucleotide sequence ID" value="NC_011729.1"/>
</dbReference>
<dbReference type="Proteomes" id="UP000002384">
    <property type="component" value="Chromosome"/>
</dbReference>
<dbReference type="eggNOG" id="ENOG50321K9">
    <property type="taxonomic scope" value="Bacteria"/>
</dbReference>
<keyword evidence="2" id="KW-1185">Reference proteome</keyword>
<organism evidence="1 2">
    <name type="scientific">Gloeothece citriformis (strain PCC 7424)</name>
    <name type="common">Cyanothece sp. (strain PCC 7424)</name>
    <dbReference type="NCBI Taxonomy" id="65393"/>
    <lineage>
        <taxon>Bacteria</taxon>
        <taxon>Bacillati</taxon>
        <taxon>Cyanobacteriota</taxon>
        <taxon>Cyanophyceae</taxon>
        <taxon>Oscillatoriophycideae</taxon>
        <taxon>Chroococcales</taxon>
        <taxon>Aphanothecaceae</taxon>
        <taxon>Gloeothece</taxon>
        <taxon>Gloeothece citriformis</taxon>
    </lineage>
</organism>
<protein>
    <submittedName>
        <fullName evidence="1">Uncharacterized protein</fullName>
    </submittedName>
</protein>
<dbReference type="KEGG" id="cyc:PCC7424_2410"/>
<evidence type="ECO:0000313" key="2">
    <source>
        <dbReference type="Proteomes" id="UP000002384"/>
    </source>
</evidence>